<feature type="compositionally biased region" description="Basic and acidic residues" evidence="1">
    <location>
        <begin position="1"/>
        <end position="12"/>
    </location>
</feature>
<name>A0A382VVE9_9ZZZZ</name>
<dbReference type="AlphaFoldDB" id="A0A382VVE9"/>
<organism evidence="2">
    <name type="scientific">marine metagenome</name>
    <dbReference type="NCBI Taxonomy" id="408172"/>
    <lineage>
        <taxon>unclassified sequences</taxon>
        <taxon>metagenomes</taxon>
        <taxon>ecological metagenomes</taxon>
    </lineage>
</organism>
<evidence type="ECO:0000256" key="1">
    <source>
        <dbReference type="SAM" id="MobiDB-lite"/>
    </source>
</evidence>
<accession>A0A382VVE9</accession>
<gene>
    <name evidence="2" type="ORF">METZ01_LOCUS403336</name>
</gene>
<proteinExistence type="predicted"/>
<protein>
    <submittedName>
        <fullName evidence="2">Uncharacterized protein</fullName>
    </submittedName>
</protein>
<evidence type="ECO:0000313" key="2">
    <source>
        <dbReference type="EMBL" id="SVD50482.1"/>
    </source>
</evidence>
<reference evidence="2" key="1">
    <citation type="submission" date="2018-05" db="EMBL/GenBank/DDBJ databases">
        <authorList>
            <person name="Lanie J.A."/>
            <person name="Ng W.-L."/>
            <person name="Kazmierczak K.M."/>
            <person name="Andrzejewski T.M."/>
            <person name="Davidsen T.M."/>
            <person name="Wayne K.J."/>
            <person name="Tettelin H."/>
            <person name="Glass J.I."/>
            <person name="Rusch D."/>
            <person name="Podicherti R."/>
            <person name="Tsui H.-C.T."/>
            <person name="Winkler M.E."/>
        </authorList>
    </citation>
    <scope>NUCLEOTIDE SEQUENCE</scope>
</reference>
<dbReference type="EMBL" id="UINC01154932">
    <property type="protein sequence ID" value="SVD50482.1"/>
    <property type="molecule type" value="Genomic_DNA"/>
</dbReference>
<sequence length="153" mass="17982">MAGYSKETERQNKALKSILRGETPEKRVMVGYNSGKEPEKQGDIISPLSDVMKEARMPWFCPECNKTMKIQLDDKMWRLYGHCFDCQIKIETKLRATGEYEEWEKNKLKENKKSYVKDMLQGLDSWENESMPDIHNSVGLEQVELQKEQWNSN</sequence>
<feature type="region of interest" description="Disordered" evidence="1">
    <location>
        <begin position="1"/>
        <end position="22"/>
    </location>
</feature>
<feature type="non-terminal residue" evidence="2">
    <location>
        <position position="153"/>
    </location>
</feature>
<feature type="non-terminal residue" evidence="2">
    <location>
        <position position="1"/>
    </location>
</feature>